<dbReference type="RefSeq" id="WP_210655209.1">
    <property type="nucleotide sequence ID" value="NZ_JAGKSP010000001.1"/>
</dbReference>
<dbReference type="Proteomes" id="UP000673394">
    <property type="component" value="Unassembled WGS sequence"/>
</dbReference>
<evidence type="ECO:0000313" key="3">
    <source>
        <dbReference type="EMBL" id="MBP3963686.1"/>
    </source>
</evidence>
<dbReference type="EMBL" id="JAGKSP010000004">
    <property type="protein sequence ID" value="MBP3963686.1"/>
    <property type="molecule type" value="Genomic_DNA"/>
</dbReference>
<protein>
    <recommendedName>
        <fullName evidence="5">DUF4829 domain-containing protein</fullName>
    </recommendedName>
</protein>
<evidence type="ECO:0008006" key="5">
    <source>
        <dbReference type="Google" id="ProtNLM"/>
    </source>
</evidence>
<dbReference type="EMBL" id="JAGKSP010000001">
    <property type="protein sequence ID" value="MBP3961644.1"/>
    <property type="molecule type" value="Genomic_DNA"/>
</dbReference>
<proteinExistence type="predicted"/>
<feature type="chain" id="PRO_5045032117" description="DUF4829 domain-containing protein" evidence="1">
    <location>
        <begin position="27"/>
        <end position="144"/>
    </location>
</feature>
<evidence type="ECO:0000256" key="1">
    <source>
        <dbReference type="SAM" id="SignalP"/>
    </source>
</evidence>
<accession>A0ABS5C6L9</accession>
<sequence>MNGNRITPALLAFILIAAIFGQRAQAEPSASSDSKQVTYIDESDYEGEILQCVKLINRNINYMNEEDNAANKAILTSGYKTRISEFTPGFRVSEAKLRNVGKNQYGEYVAYVDLDSKLEKKPMITTIMYVLKQENNKWLIDQTD</sequence>
<organism evidence="2 4">
    <name type="scientific">Paenibacillus lignilyticus</name>
    <dbReference type="NCBI Taxonomy" id="1172615"/>
    <lineage>
        <taxon>Bacteria</taxon>
        <taxon>Bacillati</taxon>
        <taxon>Bacillota</taxon>
        <taxon>Bacilli</taxon>
        <taxon>Bacillales</taxon>
        <taxon>Paenibacillaceae</taxon>
        <taxon>Paenibacillus</taxon>
    </lineage>
</organism>
<evidence type="ECO:0000313" key="4">
    <source>
        <dbReference type="Proteomes" id="UP000673394"/>
    </source>
</evidence>
<comment type="caution">
    <text evidence="2">The sequence shown here is derived from an EMBL/GenBank/DDBJ whole genome shotgun (WGS) entry which is preliminary data.</text>
</comment>
<gene>
    <name evidence="2" type="ORF">I8J30_02900</name>
    <name evidence="3" type="ORF">I8J30_13295</name>
</gene>
<reference evidence="2 4" key="1">
    <citation type="submission" date="2021-04" db="EMBL/GenBank/DDBJ databases">
        <title>Paenibacillus sp. DLE-14 whole genome sequence.</title>
        <authorList>
            <person name="Ham Y.J."/>
        </authorList>
    </citation>
    <scope>NUCLEOTIDE SEQUENCE [LARGE SCALE GENOMIC DNA]</scope>
    <source>
        <strain evidence="2 4">DLE-14</strain>
    </source>
</reference>
<feature type="signal peptide" evidence="1">
    <location>
        <begin position="1"/>
        <end position="26"/>
    </location>
</feature>
<evidence type="ECO:0000313" key="2">
    <source>
        <dbReference type="EMBL" id="MBP3961644.1"/>
    </source>
</evidence>
<name>A0ABS5C6L9_9BACL</name>
<keyword evidence="1" id="KW-0732">Signal</keyword>
<keyword evidence="4" id="KW-1185">Reference proteome</keyword>